<gene>
    <name evidence="2" type="ORF">HCB27_16395</name>
    <name evidence="3" type="ORF">HCB27_16670</name>
</gene>
<feature type="transmembrane region" description="Helical" evidence="1">
    <location>
        <begin position="6"/>
        <end position="25"/>
    </location>
</feature>
<proteinExistence type="predicted"/>
<evidence type="ECO:0000313" key="2">
    <source>
        <dbReference type="EMBL" id="MBC2178209.1"/>
    </source>
</evidence>
<keyword evidence="1" id="KW-0812">Transmembrane</keyword>
<protein>
    <submittedName>
        <fullName evidence="3">Uncharacterized protein</fullName>
    </submittedName>
</protein>
<evidence type="ECO:0000256" key="1">
    <source>
        <dbReference type="SAM" id="Phobius"/>
    </source>
</evidence>
<keyword evidence="1" id="KW-1133">Transmembrane helix</keyword>
<name>A0A7X0ZA96_9LIST</name>
<dbReference type="EMBL" id="JAARYD010000011">
    <property type="protein sequence ID" value="MBC2178209.1"/>
    <property type="molecule type" value="Genomic_DNA"/>
</dbReference>
<dbReference type="AlphaFoldDB" id="A0A7X0ZA96"/>
<comment type="caution">
    <text evidence="3">The sequence shown here is derived from an EMBL/GenBank/DDBJ whole genome shotgun (WGS) entry which is preliminary data.</text>
</comment>
<organism evidence="3 4">
    <name type="scientific">Listeria booriae</name>
    <dbReference type="NCBI Taxonomy" id="1552123"/>
    <lineage>
        <taxon>Bacteria</taxon>
        <taxon>Bacillati</taxon>
        <taxon>Bacillota</taxon>
        <taxon>Bacilli</taxon>
        <taxon>Bacillales</taxon>
        <taxon>Listeriaceae</taxon>
        <taxon>Listeria</taxon>
    </lineage>
</organism>
<accession>A0A7X0ZA96</accession>
<sequence>MASITQFIALILPTIALAVGIYQFFKAEEFRRISQFANKAMDIAYTPLSPLFEKVIFRVISKNNAYEVQNNLNALITAIQKNKLETYLHEGTLIDLNSVVLSIQSKNFKKANNQLYLASKHYWKLVNKYRAAVGMPKRGFHYRRYKGWYTNKDVVLRYIQIIIGVICCLVFISVVDYLLYYHVFRGYLPQYP</sequence>
<evidence type="ECO:0000313" key="4">
    <source>
        <dbReference type="Proteomes" id="UP000541735"/>
    </source>
</evidence>
<feature type="transmembrane region" description="Helical" evidence="1">
    <location>
        <begin position="154"/>
        <end position="180"/>
    </location>
</feature>
<keyword evidence="1" id="KW-0472">Membrane</keyword>
<reference evidence="3 4" key="1">
    <citation type="submission" date="2020-03" db="EMBL/GenBank/DDBJ databases">
        <title>Soil Listeria distribution.</title>
        <authorList>
            <person name="Liao J."/>
            <person name="Wiedmann M."/>
        </authorList>
    </citation>
    <scope>NUCLEOTIDE SEQUENCE [LARGE SCALE GENOMIC DNA]</scope>
    <source>
        <strain evidence="3 4">FSL L7-0259</strain>
    </source>
</reference>
<dbReference type="Proteomes" id="UP000541735">
    <property type="component" value="Unassembled WGS sequence"/>
</dbReference>
<evidence type="ECO:0000313" key="3">
    <source>
        <dbReference type="EMBL" id="MBC2178264.1"/>
    </source>
</evidence>
<dbReference type="RefSeq" id="WP_185543137.1">
    <property type="nucleotide sequence ID" value="NZ_JAARWI010000012.1"/>
</dbReference>
<dbReference type="EMBL" id="JAARYD010000012">
    <property type="protein sequence ID" value="MBC2178264.1"/>
    <property type="molecule type" value="Genomic_DNA"/>
</dbReference>